<dbReference type="AlphaFoldDB" id="A0A8X6NDM3"/>
<name>A0A8X6NDM3_NEPPI</name>
<dbReference type="Proteomes" id="UP000887013">
    <property type="component" value="Unassembled WGS sequence"/>
</dbReference>
<evidence type="ECO:0000313" key="1">
    <source>
        <dbReference type="EMBL" id="GFT09686.1"/>
    </source>
</evidence>
<dbReference type="EMBL" id="BMAW01008673">
    <property type="protein sequence ID" value="GFT09686.1"/>
    <property type="molecule type" value="Genomic_DNA"/>
</dbReference>
<accession>A0A8X6NDM3</accession>
<gene>
    <name evidence="1" type="ORF">NPIL_33911</name>
</gene>
<protein>
    <submittedName>
        <fullName evidence="1">Uncharacterized protein</fullName>
    </submittedName>
</protein>
<evidence type="ECO:0000313" key="2">
    <source>
        <dbReference type="Proteomes" id="UP000887013"/>
    </source>
</evidence>
<proteinExistence type="predicted"/>
<reference evidence="1" key="1">
    <citation type="submission" date="2020-08" db="EMBL/GenBank/DDBJ databases">
        <title>Multicomponent nature underlies the extraordinary mechanical properties of spider dragline silk.</title>
        <authorList>
            <person name="Kono N."/>
            <person name="Nakamura H."/>
            <person name="Mori M."/>
            <person name="Yoshida Y."/>
            <person name="Ohtoshi R."/>
            <person name="Malay A.D."/>
            <person name="Moran D.A.P."/>
            <person name="Tomita M."/>
            <person name="Numata K."/>
            <person name="Arakawa K."/>
        </authorList>
    </citation>
    <scope>NUCLEOTIDE SEQUENCE</scope>
</reference>
<organism evidence="1 2">
    <name type="scientific">Nephila pilipes</name>
    <name type="common">Giant wood spider</name>
    <name type="synonym">Nephila maculata</name>
    <dbReference type="NCBI Taxonomy" id="299642"/>
    <lineage>
        <taxon>Eukaryota</taxon>
        <taxon>Metazoa</taxon>
        <taxon>Ecdysozoa</taxon>
        <taxon>Arthropoda</taxon>
        <taxon>Chelicerata</taxon>
        <taxon>Arachnida</taxon>
        <taxon>Araneae</taxon>
        <taxon>Araneomorphae</taxon>
        <taxon>Entelegynae</taxon>
        <taxon>Araneoidea</taxon>
        <taxon>Nephilidae</taxon>
        <taxon>Nephila</taxon>
    </lineage>
</organism>
<comment type="caution">
    <text evidence="1">The sequence shown here is derived from an EMBL/GenBank/DDBJ whole genome shotgun (WGS) entry which is preliminary data.</text>
</comment>
<sequence>MPLYEPSGIALFVVVNYTSGHWMKGWMKESCVKKKRERRELRKNGVQVKSPLIHLLPIQMKELVSRDFQKSLSRSRGSRALTRYQVFSEKEGYFFTD</sequence>
<keyword evidence="2" id="KW-1185">Reference proteome</keyword>